<proteinExistence type="predicted"/>
<reference evidence="3" key="1">
    <citation type="submission" date="2007-07" db="EMBL/GenBank/DDBJ databases">
        <title>Complete genome sequence of Campylobacter hominis ATCC BAA-381, a commensal isolated from the human gastrointestinal tract.</title>
        <authorList>
            <person name="Fouts D.E."/>
            <person name="Mongodin E.F."/>
            <person name="Puiu D."/>
            <person name="Sebastian Y."/>
            <person name="Miller W.G."/>
            <person name="Mandrell R.E."/>
            <person name="Nelson K.E."/>
        </authorList>
    </citation>
    <scope>NUCLEOTIDE SEQUENCE [LARGE SCALE GENOMIC DNA]</scope>
    <source>
        <strain evidence="3">ATCC BAA-381 / LMG 19568 / NCTC 13146 / CH001A</strain>
    </source>
</reference>
<dbReference type="RefSeq" id="WP_012108477.1">
    <property type="nucleotide sequence ID" value="NC_009714.1"/>
</dbReference>
<organism evidence="2 3">
    <name type="scientific">Campylobacter hominis (strain ATCC BAA-381 / DSM 21671 / CCUG 45161 / LMG 19568 / NCTC 13146 / CH001A)</name>
    <dbReference type="NCBI Taxonomy" id="360107"/>
    <lineage>
        <taxon>Bacteria</taxon>
        <taxon>Pseudomonadati</taxon>
        <taxon>Campylobacterota</taxon>
        <taxon>Epsilonproteobacteria</taxon>
        <taxon>Campylobacterales</taxon>
        <taxon>Campylobacteraceae</taxon>
        <taxon>Campylobacter</taxon>
    </lineage>
</organism>
<feature type="transmembrane region" description="Helical" evidence="1">
    <location>
        <begin position="136"/>
        <end position="169"/>
    </location>
</feature>
<sequence>MENINLNNKTNVKKANLRNYDENPIVICDKTIDCIKFSIIIQIVIILIPCIIKFIVTGEFARSIYMTFFVIARLRSDIKQDYLNAKIYFYNAKICKQVNGEIYSEIDTNKVSKILKTINYSIPHNYTLDILGTKSAIAFLLILFVGIFVKFGILTSLFFVGLILFLILLPQIIYHLNKNIDPLFDMLFIKDKNNNCLNFMISYESEYKELKQYFQIKTGKNLDKVEKKITALFEFKKQDFE</sequence>
<dbReference type="Proteomes" id="UP000002407">
    <property type="component" value="Chromosome"/>
</dbReference>
<protein>
    <submittedName>
        <fullName evidence="2">Uncharacterized protein</fullName>
    </submittedName>
</protein>
<feature type="transmembrane region" description="Helical" evidence="1">
    <location>
        <begin position="37"/>
        <end position="56"/>
    </location>
</feature>
<evidence type="ECO:0000313" key="2">
    <source>
        <dbReference type="EMBL" id="ABS52033.1"/>
    </source>
</evidence>
<dbReference type="EMBL" id="CP000776">
    <property type="protein sequence ID" value="ABS52033.1"/>
    <property type="molecule type" value="Genomic_DNA"/>
</dbReference>
<keyword evidence="1" id="KW-0472">Membrane</keyword>
<evidence type="ECO:0000256" key="1">
    <source>
        <dbReference type="SAM" id="Phobius"/>
    </source>
</evidence>
<keyword evidence="1" id="KW-1133">Transmembrane helix</keyword>
<dbReference type="STRING" id="360107.CHAB381_0603"/>
<accession>A7I0Z9</accession>
<dbReference type="AlphaFoldDB" id="A7I0Z9"/>
<evidence type="ECO:0000313" key="3">
    <source>
        <dbReference type="Proteomes" id="UP000002407"/>
    </source>
</evidence>
<keyword evidence="3" id="KW-1185">Reference proteome</keyword>
<keyword evidence="1" id="KW-0812">Transmembrane</keyword>
<dbReference type="KEGG" id="cha:CHAB381_0603"/>
<dbReference type="HOGENOM" id="CLU_1092747_0_0_7"/>
<name>A7I0Z9_CAMHC</name>
<gene>
    <name evidence="2" type="ordered locus">CHAB381_0603</name>
</gene>
<dbReference type="OrthoDB" id="9996639at2"/>